<dbReference type="EMBL" id="JAHLJV010000041">
    <property type="protein sequence ID" value="KAK1585828.1"/>
    <property type="molecule type" value="Genomic_DNA"/>
</dbReference>
<evidence type="ECO:0000313" key="2">
    <source>
        <dbReference type="Proteomes" id="UP001230504"/>
    </source>
</evidence>
<protein>
    <submittedName>
        <fullName evidence="1">Uncharacterized protein</fullName>
    </submittedName>
</protein>
<comment type="caution">
    <text evidence="1">The sequence shown here is derived from an EMBL/GenBank/DDBJ whole genome shotgun (WGS) entry which is preliminary data.</text>
</comment>
<reference evidence="1" key="1">
    <citation type="submission" date="2021-06" db="EMBL/GenBank/DDBJ databases">
        <title>Comparative genomics, transcriptomics and evolutionary studies reveal genomic signatures of adaptation to plant cell wall in hemibiotrophic fungi.</title>
        <authorList>
            <consortium name="DOE Joint Genome Institute"/>
            <person name="Baroncelli R."/>
            <person name="Diaz J.F."/>
            <person name="Benocci T."/>
            <person name="Peng M."/>
            <person name="Battaglia E."/>
            <person name="Haridas S."/>
            <person name="Andreopoulos W."/>
            <person name="Labutti K."/>
            <person name="Pangilinan J."/>
            <person name="Floch G.L."/>
            <person name="Makela M.R."/>
            <person name="Henrissat B."/>
            <person name="Grigoriev I.V."/>
            <person name="Crouch J.A."/>
            <person name="De Vries R.P."/>
            <person name="Sukno S.A."/>
            <person name="Thon M.R."/>
        </authorList>
    </citation>
    <scope>NUCLEOTIDE SEQUENCE</scope>
    <source>
        <strain evidence="1">CBS 125086</strain>
    </source>
</reference>
<gene>
    <name evidence="1" type="ORF">LY79DRAFT_670830</name>
</gene>
<dbReference type="AlphaFoldDB" id="A0AAD8PY06"/>
<evidence type="ECO:0000313" key="1">
    <source>
        <dbReference type="EMBL" id="KAK1585828.1"/>
    </source>
</evidence>
<accession>A0AAD8PY06</accession>
<sequence length="184" mass="21448">MLTSENNDEVLQSYKSMMKLLFSHYNIENVNYTEEARNEEEVEERIWRSGAGWLGWSAYAAIEYMLERIPPGKVPLFPSAARNTSKLGTITARDFLRFSIARMLELFPEVAETKALKQNLQEPPVISGPPELGLDSEQMLNMRRYWSCFIFSLQLYLDIRNIMDYRLKTPANDCRSPQERPLRT</sequence>
<organism evidence="1 2">
    <name type="scientific">Colletotrichum navitas</name>
    <dbReference type="NCBI Taxonomy" id="681940"/>
    <lineage>
        <taxon>Eukaryota</taxon>
        <taxon>Fungi</taxon>
        <taxon>Dikarya</taxon>
        <taxon>Ascomycota</taxon>
        <taxon>Pezizomycotina</taxon>
        <taxon>Sordariomycetes</taxon>
        <taxon>Hypocreomycetidae</taxon>
        <taxon>Glomerellales</taxon>
        <taxon>Glomerellaceae</taxon>
        <taxon>Colletotrichum</taxon>
        <taxon>Colletotrichum graminicola species complex</taxon>
    </lineage>
</organism>
<dbReference type="Proteomes" id="UP001230504">
    <property type="component" value="Unassembled WGS sequence"/>
</dbReference>
<dbReference type="GeneID" id="85448069"/>
<name>A0AAD8PY06_9PEZI</name>
<keyword evidence="2" id="KW-1185">Reference proteome</keyword>
<proteinExistence type="predicted"/>
<dbReference type="RefSeq" id="XP_060412824.1">
    <property type="nucleotide sequence ID" value="XM_060563829.1"/>
</dbReference>